<dbReference type="PANTHER" id="PTHR11432:SF3">
    <property type="entry name" value="NADH-UBIQUINONE OXIDOREDUCTASE CHAIN 1"/>
    <property type="match status" value="1"/>
</dbReference>
<accession>A0ABN3PEC8</accession>
<comment type="similarity">
    <text evidence="5">Belongs to the complex I subunit 1 family.</text>
</comment>
<evidence type="ECO:0000313" key="8">
    <source>
        <dbReference type="Proteomes" id="UP001501509"/>
    </source>
</evidence>
<name>A0ABN3PEC8_9ACTN</name>
<dbReference type="PANTHER" id="PTHR11432">
    <property type="entry name" value="NADH DEHYDROGENASE SUBUNIT 1"/>
    <property type="match status" value="1"/>
</dbReference>
<feature type="transmembrane region" description="Helical" evidence="6">
    <location>
        <begin position="69"/>
        <end position="91"/>
    </location>
</feature>
<organism evidence="7 8">
    <name type="scientific">Actinomadura fulvescens</name>
    <dbReference type="NCBI Taxonomy" id="46160"/>
    <lineage>
        <taxon>Bacteria</taxon>
        <taxon>Bacillati</taxon>
        <taxon>Actinomycetota</taxon>
        <taxon>Actinomycetes</taxon>
        <taxon>Streptosporangiales</taxon>
        <taxon>Thermomonosporaceae</taxon>
        <taxon>Actinomadura</taxon>
    </lineage>
</organism>
<comment type="caution">
    <text evidence="7">The sequence shown here is derived from an EMBL/GenBank/DDBJ whole genome shotgun (WGS) entry which is preliminary data.</text>
</comment>
<evidence type="ECO:0000256" key="1">
    <source>
        <dbReference type="ARBA" id="ARBA00004141"/>
    </source>
</evidence>
<evidence type="ECO:0000256" key="3">
    <source>
        <dbReference type="ARBA" id="ARBA00022989"/>
    </source>
</evidence>
<dbReference type="EMBL" id="BAAATD010000001">
    <property type="protein sequence ID" value="GAA2581603.1"/>
    <property type="molecule type" value="Genomic_DNA"/>
</dbReference>
<dbReference type="Proteomes" id="UP001501509">
    <property type="component" value="Unassembled WGS sequence"/>
</dbReference>
<sequence>MDEPTPVWAVVALPLVLAALTYAAAATDAAFRTVAGARGGPVRSAADPLRETVRLLVQRRRVTTAPDRLLTRIGVISLPVAALLAAVVIPLGGTAVARLPVGVVWFNAMEVVAWASLWLTGWGVNSAFPLVGGYRFIAQGLAYELPHMFALITAALAAGSLDLSEVAAAQDGVWFAVWMPVAFAVYLLSALAMAFWGPMGHPVAEDLAGGVPLELSGPDRLIFFAGRYALLAVVAAAAVPLFLGGGAGPLLPAWAWALVKTCAVLVLLVWTRHRLPVVRMDRFMEVAWIVLIPATLVQLLVVAIVVVD</sequence>
<dbReference type="Pfam" id="PF00146">
    <property type="entry name" value="NADHdh"/>
    <property type="match status" value="1"/>
</dbReference>
<evidence type="ECO:0000256" key="2">
    <source>
        <dbReference type="ARBA" id="ARBA00022692"/>
    </source>
</evidence>
<feature type="transmembrane region" description="Helical" evidence="6">
    <location>
        <begin position="283"/>
        <end position="307"/>
    </location>
</feature>
<evidence type="ECO:0000313" key="7">
    <source>
        <dbReference type="EMBL" id="GAA2581603.1"/>
    </source>
</evidence>
<feature type="transmembrane region" description="Helical" evidence="6">
    <location>
        <begin position="228"/>
        <end position="247"/>
    </location>
</feature>
<evidence type="ECO:0008006" key="9">
    <source>
        <dbReference type="Google" id="ProtNLM"/>
    </source>
</evidence>
<feature type="transmembrane region" description="Helical" evidence="6">
    <location>
        <begin position="6"/>
        <end position="25"/>
    </location>
</feature>
<feature type="transmembrane region" description="Helical" evidence="6">
    <location>
        <begin position="253"/>
        <end position="271"/>
    </location>
</feature>
<feature type="transmembrane region" description="Helical" evidence="6">
    <location>
        <begin position="173"/>
        <end position="196"/>
    </location>
</feature>
<keyword evidence="4 6" id="KW-0472">Membrane</keyword>
<keyword evidence="2 5" id="KW-0812">Transmembrane</keyword>
<keyword evidence="8" id="KW-1185">Reference proteome</keyword>
<feature type="transmembrane region" description="Helical" evidence="6">
    <location>
        <begin position="141"/>
        <end position="161"/>
    </location>
</feature>
<proteinExistence type="inferred from homology"/>
<evidence type="ECO:0000256" key="5">
    <source>
        <dbReference type="RuleBase" id="RU000471"/>
    </source>
</evidence>
<gene>
    <name evidence="7" type="ORF">GCM10010411_12850</name>
</gene>
<keyword evidence="5" id="KW-0520">NAD</keyword>
<keyword evidence="3 6" id="KW-1133">Transmembrane helix</keyword>
<evidence type="ECO:0000256" key="4">
    <source>
        <dbReference type="ARBA" id="ARBA00023136"/>
    </source>
</evidence>
<dbReference type="RefSeq" id="WP_344538534.1">
    <property type="nucleotide sequence ID" value="NZ_BAAATD010000001.1"/>
</dbReference>
<dbReference type="InterPro" id="IPR001694">
    <property type="entry name" value="NADH_UbQ_OxRdtase_su1/FPO"/>
</dbReference>
<evidence type="ECO:0000256" key="6">
    <source>
        <dbReference type="SAM" id="Phobius"/>
    </source>
</evidence>
<comment type="subcellular location">
    <subcellularLocation>
        <location evidence="5">Cell membrane</location>
        <topology evidence="5">Multi-pass membrane protein</topology>
    </subcellularLocation>
    <subcellularLocation>
        <location evidence="1">Membrane</location>
        <topology evidence="1">Multi-pass membrane protein</topology>
    </subcellularLocation>
</comment>
<reference evidence="7 8" key="1">
    <citation type="journal article" date="2019" name="Int. J. Syst. Evol. Microbiol.">
        <title>The Global Catalogue of Microorganisms (GCM) 10K type strain sequencing project: providing services to taxonomists for standard genome sequencing and annotation.</title>
        <authorList>
            <consortium name="The Broad Institute Genomics Platform"/>
            <consortium name="The Broad Institute Genome Sequencing Center for Infectious Disease"/>
            <person name="Wu L."/>
            <person name="Ma J."/>
        </authorList>
    </citation>
    <scope>NUCLEOTIDE SEQUENCE [LARGE SCALE GENOMIC DNA]</scope>
    <source>
        <strain evidence="7 8">JCM 6833</strain>
    </source>
</reference>
<protein>
    <recommendedName>
        <fullName evidence="9">NADH-quinone oxidoreductase subunit H</fullName>
    </recommendedName>
</protein>
<feature type="transmembrane region" description="Helical" evidence="6">
    <location>
        <begin position="111"/>
        <end position="134"/>
    </location>
</feature>